<dbReference type="NCBIfam" id="TIGR01891">
    <property type="entry name" value="amidohydrolases"/>
    <property type="match status" value="1"/>
</dbReference>
<dbReference type="Gene3D" id="3.40.630.10">
    <property type="entry name" value="Zn peptidases"/>
    <property type="match status" value="1"/>
</dbReference>
<dbReference type="PANTHER" id="PTHR11014:SF63">
    <property type="entry name" value="METALLOPEPTIDASE, PUTATIVE (AFU_ORTHOLOGUE AFUA_6G09600)-RELATED"/>
    <property type="match status" value="1"/>
</dbReference>
<keyword evidence="1 3" id="KW-0378">Hydrolase</keyword>
<dbReference type="PANTHER" id="PTHR11014">
    <property type="entry name" value="PEPTIDASE M20 FAMILY MEMBER"/>
    <property type="match status" value="1"/>
</dbReference>
<dbReference type="GO" id="GO:0016787">
    <property type="term" value="F:hydrolase activity"/>
    <property type="evidence" value="ECO:0007669"/>
    <property type="project" value="UniProtKB-KW"/>
</dbReference>
<gene>
    <name evidence="3" type="ORF">HH800_08830</name>
</gene>
<proteinExistence type="predicted"/>
<dbReference type="InterPro" id="IPR017439">
    <property type="entry name" value="Amidohydrolase"/>
</dbReference>
<reference evidence="3 4" key="1">
    <citation type="submission" date="2020-04" db="EMBL/GenBank/DDBJ databases">
        <title>The Whole Genome Analysis of High salt-tolerant Sphingobium yanoikuyae YC-XJ2 with Aryl organophosphorus flame retardants (aryl-OPFRs)-degrading capacity and characteristics of Related phosphotriesterase.</title>
        <authorList>
            <person name="Li X."/>
        </authorList>
    </citation>
    <scope>NUCLEOTIDE SEQUENCE [LARGE SCALE GENOMIC DNA]</scope>
    <source>
        <strain evidence="3 4">YC-XJ2</strain>
    </source>
</reference>
<dbReference type="InterPro" id="IPR036264">
    <property type="entry name" value="Bact_exopeptidase_dim_dom"/>
</dbReference>
<dbReference type="InterPro" id="IPR002933">
    <property type="entry name" value="Peptidase_M20"/>
</dbReference>
<dbReference type="Pfam" id="PF01546">
    <property type="entry name" value="Peptidase_M20"/>
    <property type="match status" value="1"/>
</dbReference>
<dbReference type="Proteomes" id="UP000502611">
    <property type="component" value="Chromosome"/>
</dbReference>
<evidence type="ECO:0000313" key="3">
    <source>
        <dbReference type="EMBL" id="QJR05350.1"/>
    </source>
</evidence>
<dbReference type="Pfam" id="PF07687">
    <property type="entry name" value="M20_dimer"/>
    <property type="match status" value="1"/>
</dbReference>
<dbReference type="AlphaFoldDB" id="A0A6M4GE50"/>
<name>A0A6M4GE50_SPHYA</name>
<protein>
    <submittedName>
        <fullName evidence="3">Amidohydrolase</fullName>
    </submittedName>
</protein>
<evidence type="ECO:0000259" key="2">
    <source>
        <dbReference type="Pfam" id="PF07687"/>
    </source>
</evidence>
<dbReference type="SUPFAM" id="SSF55031">
    <property type="entry name" value="Bacterial exopeptidase dimerisation domain"/>
    <property type="match status" value="1"/>
</dbReference>
<dbReference type="InterPro" id="IPR011650">
    <property type="entry name" value="Peptidase_M20_dimer"/>
</dbReference>
<sequence length="329" mass="34259">MVQTSYLARSQEIVDGKPQPTAHSCGHDAHMTWWVGTAQALLAMKDQWKGTLMFVGQPAEETVGGAKAMLDDKLFERFPKPDIGFAAHVGPFPAGSVKLKEGVSTSASDALEIIFKGRGGHGSMPSATIDPVVMGAHFVSDVQTVISREKDAGAFGVITVGAFNAGTVGNIIPDSANLKLSLRSFSAVNRTILNDGVRRTAKAVSDMAGAPAPEINYLSGTAAVVNDPAMIRRLGAILTPIWGEKVEVAPASAPGGAASEDFSVFIDAGVPSVMIGIGSFSPDMIADYKKHGAPLPVNHSPYFAPDPVSAIRTGVTVLTLAVLDAAQPK</sequence>
<evidence type="ECO:0000256" key="1">
    <source>
        <dbReference type="ARBA" id="ARBA00022801"/>
    </source>
</evidence>
<accession>A0A6M4GE50</accession>
<evidence type="ECO:0000313" key="4">
    <source>
        <dbReference type="Proteomes" id="UP000502611"/>
    </source>
</evidence>
<organism evidence="3 4">
    <name type="scientific">Sphingobium yanoikuyae</name>
    <name type="common">Sphingomonas yanoikuyae</name>
    <dbReference type="NCBI Taxonomy" id="13690"/>
    <lineage>
        <taxon>Bacteria</taxon>
        <taxon>Pseudomonadati</taxon>
        <taxon>Pseudomonadota</taxon>
        <taxon>Alphaproteobacteria</taxon>
        <taxon>Sphingomonadales</taxon>
        <taxon>Sphingomonadaceae</taxon>
        <taxon>Sphingobium</taxon>
    </lineage>
</organism>
<dbReference type="EMBL" id="CP053021">
    <property type="protein sequence ID" value="QJR05350.1"/>
    <property type="molecule type" value="Genomic_DNA"/>
</dbReference>
<dbReference type="SUPFAM" id="SSF53187">
    <property type="entry name" value="Zn-dependent exopeptidases"/>
    <property type="match status" value="1"/>
</dbReference>
<feature type="domain" description="Peptidase M20 dimerisation" evidence="2">
    <location>
        <begin position="110"/>
        <end position="194"/>
    </location>
</feature>